<keyword evidence="1" id="KW-1133">Transmembrane helix</keyword>
<keyword evidence="3" id="KW-1185">Reference proteome</keyword>
<dbReference type="Ensembl" id="ENSTRUT00000053605.2">
    <property type="protein sequence ID" value="ENSTRUP00000053150.2"/>
    <property type="gene ID" value="ENSTRUG00000021017.2"/>
</dbReference>
<keyword evidence="1" id="KW-0472">Membrane</keyword>
<protein>
    <submittedName>
        <fullName evidence="2">Uncharacterized protein</fullName>
    </submittedName>
</protein>
<dbReference type="AlphaFoldDB" id="A0A3B5KAX8"/>
<name>A0A3B5KAX8_TAKRU</name>
<organism evidence="2 3">
    <name type="scientific">Takifugu rubripes</name>
    <name type="common">Japanese pufferfish</name>
    <name type="synonym">Fugu rubripes</name>
    <dbReference type="NCBI Taxonomy" id="31033"/>
    <lineage>
        <taxon>Eukaryota</taxon>
        <taxon>Metazoa</taxon>
        <taxon>Chordata</taxon>
        <taxon>Craniata</taxon>
        <taxon>Vertebrata</taxon>
        <taxon>Euteleostomi</taxon>
        <taxon>Actinopterygii</taxon>
        <taxon>Neopterygii</taxon>
        <taxon>Teleostei</taxon>
        <taxon>Neoteleostei</taxon>
        <taxon>Acanthomorphata</taxon>
        <taxon>Eupercaria</taxon>
        <taxon>Tetraodontiformes</taxon>
        <taxon>Tetradontoidea</taxon>
        <taxon>Tetraodontidae</taxon>
        <taxon>Takifugu</taxon>
    </lineage>
</organism>
<evidence type="ECO:0000313" key="2">
    <source>
        <dbReference type="Ensembl" id="ENSTRUP00000053150.2"/>
    </source>
</evidence>
<sequence length="131" mass="15291">MPISKIIRPQLNNCALHISCYTTNAEHRFIQLHLRWFCLGARIVLSPSGYFQLFTSDVLYFSSFLSVPPSAFLTRRGLEICEPGRRDLSEPWVLREVSGLWFCFYMCFFFFLSLHRVLLSSQAELSPRAEF</sequence>
<dbReference type="Proteomes" id="UP000005226">
    <property type="component" value="Chromosome 3"/>
</dbReference>
<reference evidence="2" key="2">
    <citation type="submission" date="2025-08" db="UniProtKB">
        <authorList>
            <consortium name="Ensembl"/>
        </authorList>
    </citation>
    <scope>IDENTIFICATION</scope>
</reference>
<dbReference type="InParanoid" id="A0A3B5KAX8"/>
<reference evidence="2 3" key="1">
    <citation type="journal article" date="2011" name="Genome Biol. Evol.">
        <title>Integration of the genetic map and genome assembly of fugu facilitates insights into distinct features of genome evolution in teleosts and mammals.</title>
        <authorList>
            <person name="Kai W."/>
            <person name="Kikuchi K."/>
            <person name="Tohari S."/>
            <person name="Chew A.K."/>
            <person name="Tay A."/>
            <person name="Fujiwara A."/>
            <person name="Hosoya S."/>
            <person name="Suetake H."/>
            <person name="Naruse K."/>
            <person name="Brenner S."/>
            <person name="Suzuki Y."/>
            <person name="Venkatesh B."/>
        </authorList>
    </citation>
    <scope>NUCLEOTIDE SEQUENCE [LARGE SCALE GENOMIC DNA]</scope>
</reference>
<reference evidence="2" key="3">
    <citation type="submission" date="2025-09" db="UniProtKB">
        <authorList>
            <consortium name="Ensembl"/>
        </authorList>
    </citation>
    <scope>IDENTIFICATION</scope>
</reference>
<feature type="transmembrane region" description="Helical" evidence="1">
    <location>
        <begin position="36"/>
        <end position="54"/>
    </location>
</feature>
<accession>A0A3B5KAX8</accession>
<proteinExistence type="predicted"/>
<evidence type="ECO:0000313" key="3">
    <source>
        <dbReference type="Proteomes" id="UP000005226"/>
    </source>
</evidence>
<keyword evidence="1" id="KW-0812">Transmembrane</keyword>
<evidence type="ECO:0000256" key="1">
    <source>
        <dbReference type="SAM" id="Phobius"/>
    </source>
</evidence>
<feature type="transmembrane region" description="Helical" evidence="1">
    <location>
        <begin position="99"/>
        <end position="119"/>
    </location>
</feature>